<dbReference type="OrthoDB" id="4285266at2"/>
<protein>
    <recommendedName>
        <fullName evidence="1">DUF5753 domain-containing protein</fullName>
    </recommendedName>
</protein>
<dbReference type="InterPro" id="IPR043917">
    <property type="entry name" value="DUF5753"/>
</dbReference>
<dbReference type="AlphaFoldDB" id="A0A542CV26"/>
<reference evidence="2 3" key="1">
    <citation type="submission" date="2019-06" db="EMBL/GenBank/DDBJ databases">
        <title>Sequencing the genomes of 1000 actinobacteria strains.</title>
        <authorList>
            <person name="Klenk H.-P."/>
        </authorList>
    </citation>
    <scope>NUCLEOTIDE SEQUENCE [LARGE SCALE GENOMIC DNA]</scope>
    <source>
        <strain evidence="2 3">DSM 45679</strain>
    </source>
</reference>
<name>A0A542CV26_AMYCI</name>
<comment type="caution">
    <text evidence="2">The sequence shown here is derived from an EMBL/GenBank/DDBJ whole genome shotgun (WGS) entry which is preliminary data.</text>
</comment>
<dbReference type="RefSeq" id="WP_142003865.1">
    <property type="nucleotide sequence ID" value="NZ_VFML01000002.1"/>
</dbReference>
<accession>A0A542CV26</accession>
<feature type="domain" description="DUF5753" evidence="1">
    <location>
        <begin position="101"/>
        <end position="283"/>
    </location>
</feature>
<gene>
    <name evidence="2" type="ORF">FB471_6833</name>
</gene>
<keyword evidence="3" id="KW-1185">Reference proteome</keyword>
<organism evidence="2 3">
    <name type="scientific">Amycolatopsis cihanbeyliensis</name>
    <dbReference type="NCBI Taxonomy" id="1128664"/>
    <lineage>
        <taxon>Bacteria</taxon>
        <taxon>Bacillati</taxon>
        <taxon>Actinomycetota</taxon>
        <taxon>Actinomycetes</taxon>
        <taxon>Pseudonocardiales</taxon>
        <taxon>Pseudonocardiaceae</taxon>
        <taxon>Amycolatopsis</taxon>
    </lineage>
</organism>
<proteinExistence type="predicted"/>
<dbReference type="EMBL" id="VFML01000002">
    <property type="protein sequence ID" value="TQI94661.1"/>
    <property type="molecule type" value="Genomic_DNA"/>
</dbReference>
<sequence>MAITRTVPLLMLINELNRLKAASGKKDTEAADHLGNQASKINRILLGQSKASVGDAMALARFYGATEEHVEVIADLARKLGKRGDWGGYENVFAESMRLRLDLERASSRMRQYQTEIIPGLLQTEHYIRALHEAPHPFGLTYDVEHAVAARRERQSILHRVDKGKTISFVLSESCLRCLPKADDEKLIREQLAHLTEIAELPNVQLQVLPFNPVSPVTYRALSFTLLHVPGPGIASPLDFAFLEQYNESRYIDKYEQVEAYEQLWGYLQAAALAPKDSIEFIGKVAGEYK</sequence>
<dbReference type="Pfam" id="PF19054">
    <property type="entry name" value="DUF5753"/>
    <property type="match status" value="1"/>
</dbReference>
<evidence type="ECO:0000313" key="2">
    <source>
        <dbReference type="EMBL" id="TQI94661.1"/>
    </source>
</evidence>
<dbReference type="Pfam" id="PF13560">
    <property type="entry name" value="HTH_31"/>
    <property type="match status" value="1"/>
</dbReference>
<evidence type="ECO:0000313" key="3">
    <source>
        <dbReference type="Proteomes" id="UP000320876"/>
    </source>
</evidence>
<dbReference type="Proteomes" id="UP000320876">
    <property type="component" value="Unassembled WGS sequence"/>
</dbReference>
<evidence type="ECO:0000259" key="1">
    <source>
        <dbReference type="Pfam" id="PF19054"/>
    </source>
</evidence>